<evidence type="ECO:0000313" key="2">
    <source>
        <dbReference type="EMBL" id="MCY1143177.1"/>
    </source>
</evidence>
<keyword evidence="3" id="KW-1185">Reference proteome</keyword>
<organism evidence="2 3">
    <name type="scientific">Paractinoplanes pyxinae</name>
    <dbReference type="NCBI Taxonomy" id="2997416"/>
    <lineage>
        <taxon>Bacteria</taxon>
        <taxon>Bacillati</taxon>
        <taxon>Actinomycetota</taxon>
        <taxon>Actinomycetes</taxon>
        <taxon>Micromonosporales</taxon>
        <taxon>Micromonosporaceae</taxon>
        <taxon>Paractinoplanes</taxon>
    </lineage>
</organism>
<comment type="caution">
    <text evidence="2">The sequence shown here is derived from an EMBL/GenBank/DDBJ whole genome shotgun (WGS) entry which is preliminary data.</text>
</comment>
<name>A0ABT4B9K7_9ACTN</name>
<sequence>MDEHESLLRKMYAAIEAGGDVSPFFHPEAEQIEYPSVMRPHGHRRPLAEILGGAEQGRRAIASQSYEVRTVLLDGERAAVQLTWQATTAVELGDLAAGTALTAHVGAFYEFKDGLVLQQSSYDCYEPLHG</sequence>
<dbReference type="InterPro" id="IPR037401">
    <property type="entry name" value="SnoaL-like"/>
</dbReference>
<dbReference type="Pfam" id="PF12680">
    <property type="entry name" value="SnoaL_2"/>
    <property type="match status" value="1"/>
</dbReference>
<dbReference type="Proteomes" id="UP001151002">
    <property type="component" value="Unassembled WGS sequence"/>
</dbReference>
<dbReference type="SUPFAM" id="SSF54427">
    <property type="entry name" value="NTF2-like"/>
    <property type="match status" value="1"/>
</dbReference>
<reference evidence="2" key="1">
    <citation type="submission" date="2022-11" db="EMBL/GenBank/DDBJ databases">
        <authorList>
            <person name="Somphong A."/>
            <person name="Phongsopitanun W."/>
        </authorList>
    </citation>
    <scope>NUCLEOTIDE SEQUENCE</scope>
    <source>
        <strain evidence="2">Pm04-4</strain>
    </source>
</reference>
<accession>A0ABT4B9K7</accession>
<dbReference type="RefSeq" id="WP_267567672.1">
    <property type="nucleotide sequence ID" value="NZ_JAPNTZ010000014.1"/>
</dbReference>
<evidence type="ECO:0000313" key="3">
    <source>
        <dbReference type="Proteomes" id="UP001151002"/>
    </source>
</evidence>
<feature type="domain" description="SnoaL-like" evidence="1">
    <location>
        <begin position="9"/>
        <end position="116"/>
    </location>
</feature>
<evidence type="ECO:0000259" key="1">
    <source>
        <dbReference type="Pfam" id="PF12680"/>
    </source>
</evidence>
<protein>
    <submittedName>
        <fullName evidence="2">Nuclear transport factor 2 family protein</fullName>
    </submittedName>
</protein>
<dbReference type="EMBL" id="JAPNTZ010000014">
    <property type="protein sequence ID" value="MCY1143177.1"/>
    <property type="molecule type" value="Genomic_DNA"/>
</dbReference>
<dbReference type="InterPro" id="IPR032710">
    <property type="entry name" value="NTF2-like_dom_sf"/>
</dbReference>
<dbReference type="Gene3D" id="3.10.450.50">
    <property type="match status" value="1"/>
</dbReference>
<proteinExistence type="predicted"/>
<gene>
    <name evidence="2" type="ORF">OWR29_34710</name>
</gene>